<dbReference type="InterPro" id="IPR000184">
    <property type="entry name" value="Bac_surfAg_D15"/>
</dbReference>
<gene>
    <name evidence="6" type="ORF">E0486_13385</name>
</gene>
<dbReference type="InterPro" id="IPR029052">
    <property type="entry name" value="Metallo-depent_PP-like"/>
</dbReference>
<dbReference type="InterPro" id="IPR051558">
    <property type="entry name" value="Metallophosphoesterase_PAP"/>
</dbReference>
<dbReference type="Pfam" id="PF01103">
    <property type="entry name" value="Omp85"/>
    <property type="match status" value="1"/>
</dbReference>
<evidence type="ECO:0000313" key="7">
    <source>
        <dbReference type="Proteomes" id="UP000295164"/>
    </source>
</evidence>
<dbReference type="Proteomes" id="UP000295164">
    <property type="component" value="Unassembled WGS sequence"/>
</dbReference>
<organism evidence="6 7">
    <name type="scientific">Flaviaesturariibacter aridisoli</name>
    <dbReference type="NCBI Taxonomy" id="2545761"/>
    <lineage>
        <taxon>Bacteria</taxon>
        <taxon>Pseudomonadati</taxon>
        <taxon>Bacteroidota</taxon>
        <taxon>Chitinophagia</taxon>
        <taxon>Chitinophagales</taxon>
        <taxon>Chitinophagaceae</taxon>
        <taxon>Flaviaestuariibacter</taxon>
    </lineage>
</organism>
<dbReference type="AlphaFoldDB" id="A0A4R4DYD5"/>
<reference evidence="6 7" key="1">
    <citation type="submission" date="2019-03" db="EMBL/GenBank/DDBJ databases">
        <authorList>
            <person name="Kim M.K.M."/>
        </authorList>
    </citation>
    <scope>NUCLEOTIDE SEQUENCE [LARGE SCALE GENOMIC DNA]</scope>
    <source>
        <strain evidence="6 7">17J68-15</strain>
    </source>
</reference>
<dbReference type="SUPFAM" id="SSF56300">
    <property type="entry name" value="Metallo-dependent phosphatases"/>
    <property type="match status" value="1"/>
</dbReference>
<sequence>MKRIFLSWALLLLTGVLWAQTDSVRHRIFLLGDAGDLAPDGRQPTGDWLRRNVDWNDERNMAIWLGDNIYPLGLPTEGEADFKESKKILDYEIDLTRGKKARAYFIPGNHDWMNGKIGGWLRVQNQVDYINSLQLNNVEAWPRGGCPGPETIEVDSQLVVVLMDSQWFLYIHDKPGPGSNCASKSIEDFTTELEEVIQTHPNQLVVLAMHHPIYSQGVHGGAYTLKQHIFPLAEAIHGLYIPLPVLGSIYPIARGVFGNVQDFNHPVYRAMAKAIEDVLKKYPNTITVAGHDHSQQLLRKPKDSLYYIVSGAVAELTRIKKANDNLLYGSVQNGFAVLEVLKSGKVNVRYYNADSPGMEAPNFSRELFAIRKQPLPPVDTIYGPLPTSITLAANARLERKGLRTLLTGQNYRAEWTTPVTVPVLNISTEQGGLKPVRLGGGKQTRSLRLEEKDGHEWALRSIEKFPDAAIPADLRQTFAKDIVEQGISASYPYASLSYDPLARAVGIPVIRRKLVYIPNDKRLGRFNAQFSNVLAILEEREPVGVKKSYNTEDLLFRLFKDNDDHVLQHRVLQARLLDMFIMDFDRHEDQWRWATQDTGKGKLYYPIPRDHDQAFFVNQGLVPWFARKPWFLPEVQGFRAHADNIKTFNRVARNFDRFFLNELDEAQWMRMTDEFLQQMTDTVINEALRQQPVEVQDKNMEKIISTLKERRKYFREEMLAYYRFISKEVNVLGSNDREEFRVRRLEDGKVHVLVQSLSKEGVVKGRMYERTFDPKVTKEVILYGLSDDDHFFFEGDGNSGIKVRAIGGAGSDSFVNNTLHGSLRVYDATFENNKLVGVSSAQSKLSKDPQVNRYNRLGYKYNLFRPGLTAAYNVDDGLYLGMFLESVRQGFRKEPYKSRHYVNISHALATNSSRFRYEGDFTQVIGHEDLTIRADIRAPINVTNFFGFGNNTAFLRTMPEGERFYRVRYDISDVYVLLRRQLQSWMRINYGLSFQYFRVHEQQNKDHFIDRSGIPGIDYGTLYKEKFFAGPHFKLDINTQNNKIIPTRGLLMDLNVRPLIGLNDQSHTVTRADVDMRIYSSLFSYPRFVLAERFGYGRVFGKTVEIPQAYYLSGINNLRGYRRDRFAGKSVLYLQSEMRFRIADFSTYLFPGSIGLLGFFDVGQVKYPDDPPKGWFAGYGGGIWVAPVKRFVVTGMLAWSAEEKALPLITFGFPF</sequence>
<dbReference type="Gene3D" id="2.40.160.50">
    <property type="entry name" value="membrane protein fhac: a member of the omp85/tpsb transporter family"/>
    <property type="match status" value="1"/>
</dbReference>
<keyword evidence="7" id="KW-1185">Reference proteome</keyword>
<dbReference type="PANTHER" id="PTHR10161">
    <property type="entry name" value="TARTRATE-RESISTANT ACID PHOSPHATASE TYPE 5"/>
    <property type="match status" value="1"/>
</dbReference>
<accession>A0A4R4DYD5</accession>
<comment type="subcellular location">
    <subcellularLocation>
        <location evidence="1">Membrane</location>
    </subcellularLocation>
</comment>
<evidence type="ECO:0000256" key="1">
    <source>
        <dbReference type="ARBA" id="ARBA00004370"/>
    </source>
</evidence>
<evidence type="ECO:0000256" key="2">
    <source>
        <dbReference type="ARBA" id="ARBA00022729"/>
    </source>
</evidence>
<name>A0A4R4DYD5_9BACT</name>
<protein>
    <recommendedName>
        <fullName evidence="5">Bacterial surface antigen (D15) domain-containing protein</fullName>
    </recommendedName>
</protein>
<comment type="caution">
    <text evidence="6">The sequence shown here is derived from an EMBL/GenBank/DDBJ whole genome shotgun (WGS) entry which is preliminary data.</text>
</comment>
<keyword evidence="3" id="KW-0378">Hydrolase</keyword>
<dbReference type="RefSeq" id="WP_131852684.1">
    <property type="nucleotide sequence ID" value="NZ_SKFH01000024.1"/>
</dbReference>
<evidence type="ECO:0000256" key="4">
    <source>
        <dbReference type="ARBA" id="ARBA00023136"/>
    </source>
</evidence>
<evidence type="ECO:0000259" key="5">
    <source>
        <dbReference type="Pfam" id="PF01103"/>
    </source>
</evidence>
<dbReference type="Gene3D" id="3.60.21.10">
    <property type="match status" value="2"/>
</dbReference>
<dbReference type="OrthoDB" id="333971at2"/>
<keyword evidence="2" id="KW-0732">Signal</keyword>
<proteinExistence type="predicted"/>
<evidence type="ECO:0000256" key="3">
    <source>
        <dbReference type="ARBA" id="ARBA00022801"/>
    </source>
</evidence>
<dbReference type="PANTHER" id="PTHR10161:SF14">
    <property type="entry name" value="TARTRATE-RESISTANT ACID PHOSPHATASE TYPE 5"/>
    <property type="match status" value="1"/>
</dbReference>
<dbReference type="GO" id="GO:0019867">
    <property type="term" value="C:outer membrane"/>
    <property type="evidence" value="ECO:0007669"/>
    <property type="project" value="InterPro"/>
</dbReference>
<keyword evidence="4" id="KW-0472">Membrane</keyword>
<feature type="domain" description="Bacterial surface antigen (D15)" evidence="5">
    <location>
        <begin position="1032"/>
        <end position="1183"/>
    </location>
</feature>
<evidence type="ECO:0000313" key="6">
    <source>
        <dbReference type="EMBL" id="TCZ68866.1"/>
    </source>
</evidence>
<dbReference type="EMBL" id="SKFH01000024">
    <property type="protein sequence ID" value="TCZ68866.1"/>
    <property type="molecule type" value="Genomic_DNA"/>
</dbReference>
<dbReference type="GO" id="GO:0016787">
    <property type="term" value="F:hydrolase activity"/>
    <property type="evidence" value="ECO:0007669"/>
    <property type="project" value="UniProtKB-KW"/>
</dbReference>